<sequence length="107" mass="12140">MIQQYVLLAKKSNTVLGYIMEIVARIFFPIFNYVTPEVLPPLWMSSDLASSRFILETAGIVFVGHGGSFWQLLTEAIHLATLLSQPSHGNSMQLNKEREFLLINEKE</sequence>
<keyword evidence="2" id="KW-1185">Reference proteome</keyword>
<name>A0ABQ9D076_9PASS</name>
<reference evidence="1" key="1">
    <citation type="submission" date="2019-10" db="EMBL/GenBank/DDBJ databases">
        <authorList>
            <person name="Soares A.E.R."/>
            <person name="Aleixo A."/>
            <person name="Schneider P."/>
            <person name="Miyaki C.Y."/>
            <person name="Schneider M.P."/>
            <person name="Mello C."/>
            <person name="Vasconcelos A.T.R."/>
        </authorList>
    </citation>
    <scope>NUCLEOTIDE SEQUENCE</scope>
    <source>
        <tissue evidence="1">Muscle</tissue>
    </source>
</reference>
<protein>
    <submittedName>
        <fullName evidence="1">Uncharacterized protein</fullName>
    </submittedName>
</protein>
<comment type="caution">
    <text evidence="1">The sequence shown here is derived from an EMBL/GenBank/DDBJ whole genome shotgun (WGS) entry which is preliminary data.</text>
</comment>
<organism evidence="1 2">
    <name type="scientific">Willisornis vidua</name>
    <name type="common">Xingu scale-backed antbird</name>
    <dbReference type="NCBI Taxonomy" id="1566151"/>
    <lineage>
        <taxon>Eukaryota</taxon>
        <taxon>Metazoa</taxon>
        <taxon>Chordata</taxon>
        <taxon>Craniata</taxon>
        <taxon>Vertebrata</taxon>
        <taxon>Euteleostomi</taxon>
        <taxon>Archelosauria</taxon>
        <taxon>Archosauria</taxon>
        <taxon>Dinosauria</taxon>
        <taxon>Saurischia</taxon>
        <taxon>Theropoda</taxon>
        <taxon>Coelurosauria</taxon>
        <taxon>Aves</taxon>
        <taxon>Neognathae</taxon>
        <taxon>Neoaves</taxon>
        <taxon>Telluraves</taxon>
        <taxon>Australaves</taxon>
        <taxon>Passeriformes</taxon>
        <taxon>Thamnophilidae</taxon>
        <taxon>Willisornis</taxon>
    </lineage>
</organism>
<gene>
    <name evidence="1" type="ORF">WISP_94755</name>
</gene>
<evidence type="ECO:0000313" key="2">
    <source>
        <dbReference type="Proteomes" id="UP001145742"/>
    </source>
</evidence>
<evidence type="ECO:0000313" key="1">
    <source>
        <dbReference type="EMBL" id="KAJ7412739.1"/>
    </source>
</evidence>
<accession>A0ABQ9D076</accession>
<dbReference type="EMBL" id="WHWB01034205">
    <property type="protein sequence ID" value="KAJ7412739.1"/>
    <property type="molecule type" value="Genomic_DNA"/>
</dbReference>
<dbReference type="Proteomes" id="UP001145742">
    <property type="component" value="Unassembled WGS sequence"/>
</dbReference>
<proteinExistence type="predicted"/>